<dbReference type="InterPro" id="IPR032710">
    <property type="entry name" value="NTF2-like_dom_sf"/>
</dbReference>
<gene>
    <name evidence="2" type="ORF">B5D80_04175</name>
</gene>
<dbReference type="Pfam" id="PF12680">
    <property type="entry name" value="SnoaL_2"/>
    <property type="match status" value="1"/>
</dbReference>
<organism evidence="2 3">
    <name type="scientific">Micromonospora wenchangensis</name>
    <dbReference type="NCBI Taxonomy" id="1185415"/>
    <lineage>
        <taxon>Bacteria</taxon>
        <taxon>Bacillati</taxon>
        <taxon>Actinomycetota</taxon>
        <taxon>Actinomycetes</taxon>
        <taxon>Micromonosporales</taxon>
        <taxon>Micromonosporaceae</taxon>
        <taxon>Micromonospora</taxon>
    </lineage>
</organism>
<comment type="caution">
    <text evidence="2">The sequence shown here is derived from an EMBL/GenBank/DDBJ whole genome shotgun (WGS) entry which is preliminary data.</text>
</comment>
<accession>A0A2D0AXK7</accession>
<proteinExistence type="predicted"/>
<dbReference type="RefSeq" id="WP_088642422.1">
    <property type="nucleotide sequence ID" value="NZ_MZMV01000005.1"/>
</dbReference>
<name>A0A2D0AXK7_9ACTN</name>
<evidence type="ECO:0000259" key="1">
    <source>
        <dbReference type="Pfam" id="PF12680"/>
    </source>
</evidence>
<feature type="domain" description="SnoaL-like" evidence="1">
    <location>
        <begin position="14"/>
        <end position="114"/>
    </location>
</feature>
<dbReference type="Gene3D" id="3.10.450.50">
    <property type="match status" value="1"/>
</dbReference>
<protein>
    <recommendedName>
        <fullName evidence="1">SnoaL-like domain-containing protein</fullName>
    </recommendedName>
</protein>
<sequence length="135" mass="15451">MSADTRQERNVAAVHRWIEYYNTDVHRMIDDSYAPDINVVCPGLIDITDRAQFHEIEQSVLDAAPDRRARIENLIAADDHVIIEAVLFGTDTASGTTWETPWCAILTFHDGAIVTDHTYLDRTRWPWVKDQKLDG</sequence>
<dbReference type="Proteomes" id="UP000197174">
    <property type="component" value="Unassembled WGS sequence"/>
</dbReference>
<dbReference type="InterPro" id="IPR037401">
    <property type="entry name" value="SnoaL-like"/>
</dbReference>
<dbReference type="AlphaFoldDB" id="A0A2D0AXK7"/>
<reference evidence="2 3" key="1">
    <citation type="submission" date="2017-03" db="EMBL/GenBank/DDBJ databases">
        <title>Whole genome sequence of Micromonospora wenchangensis, isolated from mangrove soil.</title>
        <authorList>
            <person name="Yang H."/>
        </authorList>
    </citation>
    <scope>NUCLEOTIDE SEQUENCE [LARGE SCALE GENOMIC DNA]</scope>
    <source>
        <strain evidence="2 3">CCTCC AA 2012002</strain>
    </source>
</reference>
<evidence type="ECO:0000313" key="3">
    <source>
        <dbReference type="Proteomes" id="UP000197174"/>
    </source>
</evidence>
<dbReference type="SUPFAM" id="SSF54427">
    <property type="entry name" value="NTF2-like"/>
    <property type="match status" value="1"/>
</dbReference>
<dbReference type="OrthoDB" id="9781757at2"/>
<dbReference type="EMBL" id="MZMV01000005">
    <property type="protein sequence ID" value="OWV11496.1"/>
    <property type="molecule type" value="Genomic_DNA"/>
</dbReference>
<evidence type="ECO:0000313" key="2">
    <source>
        <dbReference type="EMBL" id="OWV11496.1"/>
    </source>
</evidence>
<keyword evidence="3" id="KW-1185">Reference proteome</keyword>